<evidence type="ECO:0000313" key="1">
    <source>
        <dbReference type="EMBL" id="AGF89702.1"/>
    </source>
</evidence>
<proteinExistence type="predicted"/>
<sequence>DVRLTYPVFLPLPNWKDGVTERIEWQTDVMISESGAEQRRPIRLHPRRSFEATFLRWEEKRTLLDTTIAGVG</sequence>
<feature type="non-terminal residue" evidence="1">
    <location>
        <position position="72"/>
    </location>
</feature>
<name>S4TWV9_9CAUD</name>
<dbReference type="EMBL" id="KC139677">
    <property type="protein sequence ID" value="AGF89702.1"/>
    <property type="molecule type" value="Genomic_DNA"/>
</dbReference>
<gene>
    <name evidence="1" type="ORF">SP099_00290</name>
</gene>
<reference evidence="1" key="1">
    <citation type="journal article" date="2013" name="BMC Genomics">
        <title>Genomic characterization provides new insight into Salmonella phage diversity.</title>
        <authorList>
            <person name="Moreno Switt A.I."/>
            <person name="Orsi R.H."/>
            <person name="den Bakker H.C."/>
            <person name="Vongkamjan K."/>
            <person name="Altier C."/>
            <person name="Wiedmann M."/>
        </authorList>
    </citation>
    <scope>NUCLEOTIDE SEQUENCE</scope>
</reference>
<feature type="non-terminal residue" evidence="1">
    <location>
        <position position="1"/>
    </location>
</feature>
<protein>
    <submittedName>
        <fullName evidence="1">Uncharacterized protein</fullName>
    </submittedName>
</protein>
<accession>S4TWV9</accession>
<organism evidence="1">
    <name type="scientific">Salmonella phage FSL SP-099</name>
    <dbReference type="NCBI Taxonomy" id="1173756"/>
    <lineage>
        <taxon>Viruses</taxon>
        <taxon>Duplodnaviria</taxon>
        <taxon>Heunggongvirae</taxon>
        <taxon>Uroviricota</taxon>
        <taxon>Caudoviricetes</taxon>
        <taxon>Casjensviridae</taxon>
        <taxon>Chivirus</taxon>
        <taxon>Chivirus BSPM4</taxon>
    </lineage>
</organism>